<evidence type="ECO:0000313" key="3">
    <source>
        <dbReference type="Proteomes" id="UP000094793"/>
    </source>
</evidence>
<dbReference type="Proteomes" id="UP000094793">
    <property type="component" value="Chromosome"/>
</dbReference>
<evidence type="ECO:0000256" key="1">
    <source>
        <dbReference type="SAM" id="MobiDB-lite"/>
    </source>
</evidence>
<protein>
    <submittedName>
        <fullName evidence="2">Uncharacterized protein</fullName>
    </submittedName>
</protein>
<reference evidence="3" key="1">
    <citation type="submission" date="2016-09" db="EMBL/GenBank/DDBJ databases">
        <title>Complete Genome Sequence of Brevibacterium linens SMQ-1335.</title>
        <authorList>
            <person name="de Melo A.G."/>
            <person name="Labrie S.J."/>
            <person name="Dumaresq J."/>
            <person name="Roberts R.J."/>
            <person name="Tremblay D.M."/>
            <person name="Moineau S."/>
        </authorList>
    </citation>
    <scope>NUCLEOTIDE SEQUENCE [LARGE SCALE GENOMIC DNA]</scope>
    <source>
        <strain evidence="3">SMQ-1335</strain>
    </source>
</reference>
<dbReference type="AlphaFoldDB" id="A0A1D7W158"/>
<dbReference type="KEGG" id="blin:BLSMQ_1087"/>
<name>A0A1D7W158_BREAU</name>
<feature type="compositionally biased region" description="Basic and acidic residues" evidence="1">
    <location>
        <begin position="11"/>
        <end position="36"/>
    </location>
</feature>
<proteinExistence type="predicted"/>
<organism evidence="2 3">
    <name type="scientific">Brevibacterium aurantiacum</name>
    <dbReference type="NCBI Taxonomy" id="273384"/>
    <lineage>
        <taxon>Bacteria</taxon>
        <taxon>Bacillati</taxon>
        <taxon>Actinomycetota</taxon>
        <taxon>Actinomycetes</taxon>
        <taxon>Micrococcales</taxon>
        <taxon>Brevibacteriaceae</taxon>
        <taxon>Brevibacterium</taxon>
    </lineage>
</organism>
<gene>
    <name evidence="2" type="ORF">BLSMQ_1087</name>
</gene>
<sequence length="44" mass="4849">MTVPVTIAVTCRHDQVTQRHEESGSDLLRHDGRSDDSATATAQR</sequence>
<evidence type="ECO:0000313" key="2">
    <source>
        <dbReference type="EMBL" id="AOP52799.1"/>
    </source>
</evidence>
<accession>A0A1D7W158</accession>
<dbReference type="EMBL" id="CP017150">
    <property type="protein sequence ID" value="AOP52799.1"/>
    <property type="molecule type" value="Genomic_DNA"/>
</dbReference>
<feature type="region of interest" description="Disordered" evidence="1">
    <location>
        <begin position="1"/>
        <end position="44"/>
    </location>
</feature>